<comment type="caution">
    <text evidence="1">The sequence shown here is derived from an EMBL/GenBank/DDBJ whole genome shotgun (WGS) entry which is preliminary data.</text>
</comment>
<proteinExistence type="predicted"/>
<gene>
    <name evidence="1" type="ORF">PLEPLA_LOCUS13071</name>
</gene>
<organism evidence="1 2">
    <name type="scientific">Pleuronectes platessa</name>
    <name type="common">European plaice</name>
    <dbReference type="NCBI Taxonomy" id="8262"/>
    <lineage>
        <taxon>Eukaryota</taxon>
        <taxon>Metazoa</taxon>
        <taxon>Chordata</taxon>
        <taxon>Craniata</taxon>
        <taxon>Vertebrata</taxon>
        <taxon>Euteleostomi</taxon>
        <taxon>Actinopterygii</taxon>
        <taxon>Neopterygii</taxon>
        <taxon>Teleostei</taxon>
        <taxon>Neoteleostei</taxon>
        <taxon>Acanthomorphata</taxon>
        <taxon>Carangaria</taxon>
        <taxon>Pleuronectiformes</taxon>
        <taxon>Pleuronectoidei</taxon>
        <taxon>Pleuronectidae</taxon>
        <taxon>Pleuronectes</taxon>
    </lineage>
</organism>
<protein>
    <submittedName>
        <fullName evidence="1">Uncharacterized protein</fullName>
    </submittedName>
</protein>
<accession>A0A9N7U737</accession>
<evidence type="ECO:0000313" key="1">
    <source>
        <dbReference type="EMBL" id="CAB1425141.1"/>
    </source>
</evidence>
<name>A0A9N7U737_PLEPL</name>
<sequence>MAESDLLFDFRIMGLSLSFSLLGGCEEQFGHGFWNRSESDLTLRDRVDASLQRYSWYIQQEEKPHRRPRTHCRDYISHLAWEYLRTSQKKPEDVVREAAAQGLLQGSVLVDDVPALSCA</sequence>
<dbReference type="EMBL" id="CADEAL010000780">
    <property type="protein sequence ID" value="CAB1425141.1"/>
    <property type="molecule type" value="Genomic_DNA"/>
</dbReference>
<keyword evidence="2" id="KW-1185">Reference proteome</keyword>
<dbReference type="AlphaFoldDB" id="A0A9N7U737"/>
<evidence type="ECO:0000313" key="2">
    <source>
        <dbReference type="Proteomes" id="UP001153269"/>
    </source>
</evidence>
<reference evidence="1" key="1">
    <citation type="submission" date="2020-03" db="EMBL/GenBank/DDBJ databases">
        <authorList>
            <person name="Weist P."/>
        </authorList>
    </citation>
    <scope>NUCLEOTIDE SEQUENCE</scope>
</reference>
<dbReference type="Proteomes" id="UP001153269">
    <property type="component" value="Unassembled WGS sequence"/>
</dbReference>